<dbReference type="PANTHER" id="PTHR42799:SF2">
    <property type="entry name" value="MITOCHONDRIAL PEPTIDE METHIONINE SULFOXIDE REDUCTASE"/>
    <property type="match status" value="1"/>
</dbReference>
<evidence type="ECO:0000256" key="1">
    <source>
        <dbReference type="ARBA" id="ARBA00005591"/>
    </source>
</evidence>
<dbReference type="GO" id="GO:0034599">
    <property type="term" value="P:cellular response to oxidative stress"/>
    <property type="evidence" value="ECO:0007669"/>
    <property type="project" value="TreeGrafter"/>
</dbReference>
<comment type="catalytic activity">
    <reaction evidence="6">
        <text>L-methionyl-[protein] + [thioredoxin]-disulfide + H2O = L-methionyl-(S)-S-oxide-[protein] + [thioredoxin]-dithiol</text>
        <dbReference type="Rhea" id="RHEA:14217"/>
        <dbReference type="Rhea" id="RHEA-COMP:10698"/>
        <dbReference type="Rhea" id="RHEA-COMP:10700"/>
        <dbReference type="Rhea" id="RHEA-COMP:12313"/>
        <dbReference type="Rhea" id="RHEA-COMP:12315"/>
        <dbReference type="ChEBI" id="CHEBI:15377"/>
        <dbReference type="ChEBI" id="CHEBI:16044"/>
        <dbReference type="ChEBI" id="CHEBI:29950"/>
        <dbReference type="ChEBI" id="CHEBI:44120"/>
        <dbReference type="ChEBI" id="CHEBI:50058"/>
        <dbReference type="EC" id="1.8.4.11"/>
    </reaction>
</comment>
<evidence type="ECO:0000256" key="7">
    <source>
        <dbReference type="ARBA" id="ARBA00048782"/>
    </source>
</evidence>
<evidence type="ECO:0000256" key="4">
    <source>
        <dbReference type="ARBA" id="ARBA00030273"/>
    </source>
</evidence>
<evidence type="ECO:0000256" key="5">
    <source>
        <dbReference type="ARBA" id="ARBA00030643"/>
    </source>
</evidence>
<comment type="catalytic activity">
    <reaction evidence="7">
        <text>[thioredoxin]-disulfide + L-methionine + H2O = L-methionine (S)-S-oxide + [thioredoxin]-dithiol</text>
        <dbReference type="Rhea" id="RHEA:19993"/>
        <dbReference type="Rhea" id="RHEA-COMP:10698"/>
        <dbReference type="Rhea" id="RHEA-COMP:10700"/>
        <dbReference type="ChEBI" id="CHEBI:15377"/>
        <dbReference type="ChEBI" id="CHEBI:29950"/>
        <dbReference type="ChEBI" id="CHEBI:50058"/>
        <dbReference type="ChEBI" id="CHEBI:57844"/>
        <dbReference type="ChEBI" id="CHEBI:58772"/>
        <dbReference type="EC" id="1.8.4.11"/>
    </reaction>
</comment>
<dbReference type="GO" id="GO:0008113">
    <property type="term" value="F:peptide-methionine (S)-S-oxide reductase activity"/>
    <property type="evidence" value="ECO:0007669"/>
    <property type="project" value="UniProtKB-EC"/>
</dbReference>
<dbReference type="OrthoDB" id="77405at2759"/>
<dbReference type="Proteomes" id="UP001153069">
    <property type="component" value="Unassembled WGS sequence"/>
</dbReference>
<comment type="caution">
    <text evidence="9">The sequence shown here is derived from an EMBL/GenBank/DDBJ whole genome shotgun (WGS) entry which is preliminary data.</text>
</comment>
<evidence type="ECO:0000256" key="2">
    <source>
        <dbReference type="ARBA" id="ARBA00012502"/>
    </source>
</evidence>
<sequence length="272" mass="30905">MSVQPTTNNNTSNVSNKISLAAGCYWGTEKFIVRDFQKRHPNSIQSAQVGFMNPTPMKRKSPPTYREVCSGVTGYVEVLDVTLADPSLMEELVRFFFMFHDPTTKNQQGNDRGTQYASAIFCLDDQQKSIALAVKAELQQAVSSGSVSSYHGNTVETGILMYTEFHPAHEAHQQYLAKNPSGYCNHFFRFRQWPNVALVESVFSDQDDHTVEKKPLEQKKKMWSVKKLLLSPSKKVFKTSTQIFSPCNLLLLTEVMTPWRRNHCNQRRKGGV</sequence>
<evidence type="ECO:0000256" key="3">
    <source>
        <dbReference type="ARBA" id="ARBA00023002"/>
    </source>
</evidence>
<keyword evidence="10" id="KW-1185">Reference proteome</keyword>
<comment type="similarity">
    <text evidence="1">Belongs to the MsrA Met sulfoxide reductase family.</text>
</comment>
<proteinExistence type="inferred from homology"/>
<protein>
    <recommendedName>
        <fullName evidence="2">peptide-methionine (S)-S-oxide reductase</fullName>
        <ecNumber evidence="2">1.8.4.11</ecNumber>
    </recommendedName>
    <alternativeName>
        <fullName evidence="5">Peptide-methionine (S)-S-oxide reductase</fullName>
    </alternativeName>
    <alternativeName>
        <fullName evidence="4">Protein-methionine-S-oxide reductase</fullName>
    </alternativeName>
</protein>
<dbReference type="Pfam" id="PF01625">
    <property type="entry name" value="PMSR"/>
    <property type="match status" value="1"/>
</dbReference>
<accession>A0A9N8ECQ7</accession>
<evidence type="ECO:0000256" key="6">
    <source>
        <dbReference type="ARBA" id="ARBA00047806"/>
    </source>
</evidence>
<organism evidence="9 10">
    <name type="scientific">Seminavis robusta</name>
    <dbReference type="NCBI Taxonomy" id="568900"/>
    <lineage>
        <taxon>Eukaryota</taxon>
        <taxon>Sar</taxon>
        <taxon>Stramenopiles</taxon>
        <taxon>Ochrophyta</taxon>
        <taxon>Bacillariophyta</taxon>
        <taxon>Bacillariophyceae</taxon>
        <taxon>Bacillariophycidae</taxon>
        <taxon>Naviculales</taxon>
        <taxon>Naviculaceae</taxon>
        <taxon>Seminavis</taxon>
    </lineage>
</organism>
<keyword evidence="3" id="KW-0560">Oxidoreductase</keyword>
<evidence type="ECO:0000259" key="8">
    <source>
        <dbReference type="Pfam" id="PF01625"/>
    </source>
</evidence>
<evidence type="ECO:0000313" key="9">
    <source>
        <dbReference type="EMBL" id="CAB9518403.1"/>
    </source>
</evidence>
<dbReference type="GO" id="GO:0005737">
    <property type="term" value="C:cytoplasm"/>
    <property type="evidence" value="ECO:0007669"/>
    <property type="project" value="TreeGrafter"/>
</dbReference>
<dbReference type="PANTHER" id="PTHR42799">
    <property type="entry name" value="MITOCHONDRIAL PEPTIDE METHIONINE SULFOXIDE REDUCTASE"/>
    <property type="match status" value="1"/>
</dbReference>
<dbReference type="InterPro" id="IPR050162">
    <property type="entry name" value="MsrA_MetSO_reductase"/>
</dbReference>
<dbReference type="Gene3D" id="3.30.1060.10">
    <property type="entry name" value="Peptide methionine sulphoxide reductase MsrA"/>
    <property type="match status" value="1"/>
</dbReference>
<dbReference type="SUPFAM" id="SSF55068">
    <property type="entry name" value="Peptide methionine sulfoxide reductase"/>
    <property type="match status" value="1"/>
</dbReference>
<dbReference type="InterPro" id="IPR036509">
    <property type="entry name" value="Met_Sox_Rdtase_MsrA_sf"/>
</dbReference>
<evidence type="ECO:0000313" key="10">
    <source>
        <dbReference type="Proteomes" id="UP001153069"/>
    </source>
</evidence>
<dbReference type="NCBIfam" id="TIGR00401">
    <property type="entry name" value="msrA"/>
    <property type="match status" value="1"/>
</dbReference>
<dbReference type="InterPro" id="IPR002569">
    <property type="entry name" value="Met_Sox_Rdtase_MsrA_dom"/>
</dbReference>
<reference evidence="9" key="1">
    <citation type="submission" date="2020-06" db="EMBL/GenBank/DDBJ databases">
        <authorList>
            <consortium name="Plant Systems Biology data submission"/>
        </authorList>
    </citation>
    <scope>NUCLEOTIDE SEQUENCE</scope>
    <source>
        <strain evidence="9">D6</strain>
    </source>
</reference>
<dbReference type="EC" id="1.8.4.11" evidence="2"/>
<name>A0A9N8ECQ7_9STRA</name>
<dbReference type="EMBL" id="CAICTM010000930">
    <property type="protein sequence ID" value="CAB9518403.1"/>
    <property type="molecule type" value="Genomic_DNA"/>
</dbReference>
<feature type="domain" description="Peptide methionine sulphoxide reductase MsrA" evidence="8">
    <location>
        <begin position="17"/>
        <end position="185"/>
    </location>
</feature>
<dbReference type="AlphaFoldDB" id="A0A9N8ECQ7"/>
<gene>
    <name evidence="9" type="ORF">SEMRO_932_G221560.1</name>
</gene>